<keyword evidence="2" id="KW-1185">Reference proteome</keyword>
<dbReference type="AlphaFoldDB" id="A0A5C3NLQ4"/>
<dbReference type="Proteomes" id="UP000308197">
    <property type="component" value="Unassembled WGS sequence"/>
</dbReference>
<accession>A0A5C3NLQ4</accession>
<sequence>MSDVDVSHAVTNLEDRPLVTLPTSVRETISEKVAISTGPMYRLTSDEERKPLELAVGTDDLDPISTDASFSLCSTTQPSEVKSVSSSSDCRTDYLELLSPSFAHFLSLTHAALLPEDEAFMARASQLVEDMLDNSAYLQNAETVGLAFTELLQPIGEDVYHTHQEGTISIFCRIEDEDIQSDLPSVHVTRLGRKNTEKWFTA</sequence>
<protein>
    <submittedName>
        <fullName evidence="1">Uncharacterized protein</fullName>
    </submittedName>
</protein>
<gene>
    <name evidence="1" type="ORF">K466DRAFT_668519</name>
</gene>
<evidence type="ECO:0000313" key="1">
    <source>
        <dbReference type="EMBL" id="TFK78144.1"/>
    </source>
</evidence>
<organism evidence="1 2">
    <name type="scientific">Polyporus arcularius HHB13444</name>
    <dbReference type="NCBI Taxonomy" id="1314778"/>
    <lineage>
        <taxon>Eukaryota</taxon>
        <taxon>Fungi</taxon>
        <taxon>Dikarya</taxon>
        <taxon>Basidiomycota</taxon>
        <taxon>Agaricomycotina</taxon>
        <taxon>Agaricomycetes</taxon>
        <taxon>Polyporales</taxon>
        <taxon>Polyporaceae</taxon>
        <taxon>Polyporus</taxon>
    </lineage>
</organism>
<evidence type="ECO:0000313" key="2">
    <source>
        <dbReference type="Proteomes" id="UP000308197"/>
    </source>
</evidence>
<name>A0A5C3NLQ4_9APHY</name>
<proteinExistence type="predicted"/>
<reference evidence="1 2" key="1">
    <citation type="journal article" date="2019" name="Nat. Ecol. Evol.">
        <title>Megaphylogeny resolves global patterns of mushroom evolution.</title>
        <authorList>
            <person name="Varga T."/>
            <person name="Krizsan K."/>
            <person name="Foldi C."/>
            <person name="Dima B."/>
            <person name="Sanchez-Garcia M."/>
            <person name="Sanchez-Ramirez S."/>
            <person name="Szollosi G.J."/>
            <person name="Szarkandi J.G."/>
            <person name="Papp V."/>
            <person name="Albert L."/>
            <person name="Andreopoulos W."/>
            <person name="Angelini C."/>
            <person name="Antonin V."/>
            <person name="Barry K.W."/>
            <person name="Bougher N.L."/>
            <person name="Buchanan P."/>
            <person name="Buyck B."/>
            <person name="Bense V."/>
            <person name="Catcheside P."/>
            <person name="Chovatia M."/>
            <person name="Cooper J."/>
            <person name="Damon W."/>
            <person name="Desjardin D."/>
            <person name="Finy P."/>
            <person name="Geml J."/>
            <person name="Haridas S."/>
            <person name="Hughes K."/>
            <person name="Justo A."/>
            <person name="Karasinski D."/>
            <person name="Kautmanova I."/>
            <person name="Kiss B."/>
            <person name="Kocsube S."/>
            <person name="Kotiranta H."/>
            <person name="LaButti K.M."/>
            <person name="Lechner B.E."/>
            <person name="Liimatainen K."/>
            <person name="Lipzen A."/>
            <person name="Lukacs Z."/>
            <person name="Mihaltcheva S."/>
            <person name="Morgado L.N."/>
            <person name="Niskanen T."/>
            <person name="Noordeloos M.E."/>
            <person name="Ohm R.A."/>
            <person name="Ortiz-Santana B."/>
            <person name="Ovrebo C."/>
            <person name="Racz N."/>
            <person name="Riley R."/>
            <person name="Savchenko A."/>
            <person name="Shiryaev A."/>
            <person name="Soop K."/>
            <person name="Spirin V."/>
            <person name="Szebenyi C."/>
            <person name="Tomsovsky M."/>
            <person name="Tulloss R.E."/>
            <person name="Uehling J."/>
            <person name="Grigoriev I.V."/>
            <person name="Vagvolgyi C."/>
            <person name="Papp T."/>
            <person name="Martin F.M."/>
            <person name="Miettinen O."/>
            <person name="Hibbett D.S."/>
            <person name="Nagy L.G."/>
        </authorList>
    </citation>
    <scope>NUCLEOTIDE SEQUENCE [LARGE SCALE GENOMIC DNA]</scope>
    <source>
        <strain evidence="1 2">HHB13444</strain>
    </source>
</reference>
<dbReference type="EMBL" id="ML212768">
    <property type="protein sequence ID" value="TFK78144.1"/>
    <property type="molecule type" value="Genomic_DNA"/>
</dbReference>
<dbReference type="InParanoid" id="A0A5C3NLQ4"/>